<dbReference type="Gene3D" id="3.30.1280.10">
    <property type="entry name" value="Phosphoribosylformylglycinamidine synthase subunit PurS"/>
    <property type="match status" value="1"/>
</dbReference>
<keyword evidence="1 6" id="KW-0963">Cytoplasm</keyword>
<comment type="subunit">
    <text evidence="6">Part of the FGAM synthase complex composed of 1 PurL, 1 PurQ and 2 PurS subunits.</text>
</comment>
<comment type="caution">
    <text evidence="7">The sequence shown here is derived from an EMBL/GenBank/DDBJ whole genome shotgun (WGS) entry which is preliminary data.</text>
</comment>
<keyword evidence="8" id="KW-1185">Reference proteome</keyword>
<evidence type="ECO:0000256" key="1">
    <source>
        <dbReference type="ARBA" id="ARBA00022490"/>
    </source>
</evidence>
<dbReference type="GO" id="GO:0006189">
    <property type="term" value="P:'de novo' IMP biosynthetic process"/>
    <property type="evidence" value="ECO:0007669"/>
    <property type="project" value="UniProtKB-UniRule"/>
</dbReference>
<dbReference type="GO" id="GO:0005737">
    <property type="term" value="C:cytoplasm"/>
    <property type="evidence" value="ECO:0007669"/>
    <property type="project" value="UniProtKB-SubCell"/>
</dbReference>
<gene>
    <name evidence="6" type="primary">purS</name>
    <name evidence="7" type="ORF">FEAC_09630</name>
</gene>
<comment type="catalytic activity">
    <reaction evidence="6">
        <text>N(2)-formyl-N(1)-(5-phospho-beta-D-ribosyl)glycinamide + L-glutamine + ATP + H2O = 2-formamido-N(1)-(5-O-phospho-beta-D-ribosyl)acetamidine + L-glutamate + ADP + phosphate + H(+)</text>
        <dbReference type="Rhea" id="RHEA:17129"/>
        <dbReference type="ChEBI" id="CHEBI:15377"/>
        <dbReference type="ChEBI" id="CHEBI:15378"/>
        <dbReference type="ChEBI" id="CHEBI:29985"/>
        <dbReference type="ChEBI" id="CHEBI:30616"/>
        <dbReference type="ChEBI" id="CHEBI:43474"/>
        <dbReference type="ChEBI" id="CHEBI:58359"/>
        <dbReference type="ChEBI" id="CHEBI:147286"/>
        <dbReference type="ChEBI" id="CHEBI:147287"/>
        <dbReference type="ChEBI" id="CHEBI:456216"/>
        <dbReference type="EC" id="6.3.5.3"/>
    </reaction>
</comment>
<dbReference type="Pfam" id="PF02700">
    <property type="entry name" value="PurS"/>
    <property type="match status" value="1"/>
</dbReference>
<evidence type="ECO:0000256" key="4">
    <source>
        <dbReference type="ARBA" id="ARBA00022755"/>
    </source>
</evidence>
<name>A0A0D8FVY1_9ACTN</name>
<dbReference type="RefSeq" id="WP_035392555.1">
    <property type="nucleotide sequence ID" value="NZ_JXUW01000006.1"/>
</dbReference>
<evidence type="ECO:0000256" key="6">
    <source>
        <dbReference type="HAMAP-Rule" id="MF_01926"/>
    </source>
</evidence>
<comment type="similarity">
    <text evidence="6">Belongs to the PurS family.</text>
</comment>
<dbReference type="GeneID" id="78372228"/>
<keyword evidence="2 6" id="KW-0436">Ligase</keyword>
<evidence type="ECO:0000256" key="3">
    <source>
        <dbReference type="ARBA" id="ARBA00022741"/>
    </source>
</evidence>
<dbReference type="GO" id="GO:0005524">
    <property type="term" value="F:ATP binding"/>
    <property type="evidence" value="ECO:0007669"/>
    <property type="project" value="UniProtKB-UniRule"/>
</dbReference>
<proteinExistence type="inferred from homology"/>
<dbReference type="UniPathway" id="UPA00074">
    <property type="reaction ID" value="UER00128"/>
</dbReference>
<dbReference type="STRING" id="1121877.FEAC_09630"/>
<reference evidence="7 8" key="1">
    <citation type="submission" date="2015-01" db="EMBL/GenBank/DDBJ databases">
        <title>Draft genome of the acidophilic iron oxidizer Ferrimicrobium acidiphilum strain T23.</title>
        <authorList>
            <person name="Poehlein A."/>
            <person name="Eisen S."/>
            <person name="Schloemann M."/>
            <person name="Johnson B.D."/>
            <person name="Daniel R."/>
            <person name="Muehling M."/>
        </authorList>
    </citation>
    <scope>NUCLEOTIDE SEQUENCE [LARGE SCALE GENOMIC DNA]</scope>
    <source>
        <strain evidence="7 8">T23</strain>
    </source>
</reference>
<keyword evidence="5 6" id="KW-0067">ATP-binding</keyword>
<dbReference type="Proteomes" id="UP000032336">
    <property type="component" value="Unassembled WGS sequence"/>
</dbReference>
<evidence type="ECO:0000313" key="7">
    <source>
        <dbReference type="EMBL" id="KJE77251.1"/>
    </source>
</evidence>
<dbReference type="InterPro" id="IPR003850">
    <property type="entry name" value="PurS"/>
</dbReference>
<organism evidence="7 8">
    <name type="scientific">Ferrimicrobium acidiphilum DSM 19497</name>
    <dbReference type="NCBI Taxonomy" id="1121877"/>
    <lineage>
        <taxon>Bacteria</taxon>
        <taxon>Bacillati</taxon>
        <taxon>Actinomycetota</taxon>
        <taxon>Acidimicrobiia</taxon>
        <taxon>Acidimicrobiales</taxon>
        <taxon>Acidimicrobiaceae</taxon>
        <taxon>Ferrimicrobium</taxon>
    </lineage>
</organism>
<dbReference type="NCBIfam" id="NF004630">
    <property type="entry name" value="PRK05974.1"/>
    <property type="match status" value="1"/>
</dbReference>
<comment type="subcellular location">
    <subcellularLocation>
        <location evidence="6">Cytoplasm</location>
    </subcellularLocation>
</comment>
<dbReference type="InterPro" id="IPR036604">
    <property type="entry name" value="PurS-like_sf"/>
</dbReference>
<comment type="pathway">
    <text evidence="6">Purine metabolism; IMP biosynthesis via de novo pathway; 5-amino-1-(5-phospho-D-ribosyl)imidazole from N(2)-formyl-N(1)-(5-phospho-D-ribosyl)glycinamide: step 1/2.</text>
</comment>
<evidence type="ECO:0000313" key="8">
    <source>
        <dbReference type="Proteomes" id="UP000032336"/>
    </source>
</evidence>
<sequence>MKYRISVRVMPKAGISDPEGKAIHDAALQLGYGEVVQVHAGRSFEVEGEYDSRDAAENGAQKLAERLLANPVIQTYEIVAVEELR</sequence>
<dbReference type="AlphaFoldDB" id="A0A0D8FVY1"/>
<dbReference type="EC" id="6.3.5.3" evidence="6"/>
<accession>A0A0D8FVY1</accession>
<dbReference type="HAMAP" id="MF_01926">
    <property type="entry name" value="PurS"/>
    <property type="match status" value="1"/>
</dbReference>
<comment type="function">
    <text evidence="6">Part of the phosphoribosylformylglycinamidine synthase complex involved in the purines biosynthetic pathway. Catalyzes the ATP-dependent conversion of formylglycinamide ribonucleotide (FGAR) and glutamine to yield formylglycinamidine ribonucleotide (FGAM) and glutamate. The FGAM synthase complex is composed of three subunits. PurQ produces an ammonia molecule by converting glutamine to glutamate. PurL transfers the ammonia molecule to FGAR to form FGAM in an ATP-dependent manner. PurS interacts with PurQ and PurL and is thought to assist in the transfer of the ammonia molecule from PurQ to PurL.</text>
</comment>
<dbReference type="eggNOG" id="COG1828">
    <property type="taxonomic scope" value="Bacteria"/>
</dbReference>
<evidence type="ECO:0000256" key="2">
    <source>
        <dbReference type="ARBA" id="ARBA00022598"/>
    </source>
</evidence>
<dbReference type="PANTHER" id="PTHR34696:SF1">
    <property type="entry name" value="PHOSPHORIBOSYLFORMYLGLYCINAMIDINE SYNTHASE SUBUNIT PURS"/>
    <property type="match status" value="1"/>
</dbReference>
<protein>
    <recommendedName>
        <fullName evidence="6">Phosphoribosylformylglycinamidine synthase subunit PurS</fullName>
        <shortName evidence="6">FGAM synthase</shortName>
        <ecNumber evidence="6">6.3.5.3</ecNumber>
    </recommendedName>
    <alternativeName>
        <fullName evidence="6">Formylglycinamide ribonucleotide amidotransferase subunit III</fullName>
        <shortName evidence="6">FGAR amidotransferase III</shortName>
        <shortName evidence="6">FGAR-AT III</shortName>
    </alternativeName>
    <alternativeName>
        <fullName evidence="6">Phosphoribosylformylglycinamidine synthase subunit III</fullName>
    </alternativeName>
</protein>
<evidence type="ECO:0000256" key="5">
    <source>
        <dbReference type="ARBA" id="ARBA00022840"/>
    </source>
</evidence>
<keyword evidence="3 6" id="KW-0547">Nucleotide-binding</keyword>
<dbReference type="EMBL" id="JXUW01000006">
    <property type="protein sequence ID" value="KJE77251.1"/>
    <property type="molecule type" value="Genomic_DNA"/>
</dbReference>
<dbReference type="GO" id="GO:0004642">
    <property type="term" value="F:phosphoribosylformylglycinamidine synthase activity"/>
    <property type="evidence" value="ECO:0007669"/>
    <property type="project" value="UniProtKB-UniRule"/>
</dbReference>
<dbReference type="NCBIfam" id="TIGR00302">
    <property type="entry name" value="phosphoribosylformylglycinamidine synthase subunit PurS"/>
    <property type="match status" value="1"/>
</dbReference>
<dbReference type="SUPFAM" id="SSF82697">
    <property type="entry name" value="PurS-like"/>
    <property type="match status" value="1"/>
</dbReference>
<dbReference type="PANTHER" id="PTHR34696">
    <property type="entry name" value="PHOSPHORIBOSYLFORMYLGLYCINAMIDINE SYNTHASE SUBUNIT PURS"/>
    <property type="match status" value="1"/>
</dbReference>
<keyword evidence="4 6" id="KW-0658">Purine biosynthesis</keyword>